<dbReference type="Proteomes" id="UP000001593">
    <property type="component" value="Unassembled WGS sequence"/>
</dbReference>
<dbReference type="EMBL" id="DS470033">
    <property type="protein sequence ID" value="EDO30507.1"/>
    <property type="molecule type" value="Genomic_DNA"/>
</dbReference>
<protein>
    <recommendedName>
        <fullName evidence="2">Fibrinogen C-terminal domain-containing protein</fullName>
    </recommendedName>
</protein>
<evidence type="ECO:0000313" key="3">
    <source>
        <dbReference type="EMBL" id="EDO30507.1"/>
    </source>
</evidence>
<evidence type="ECO:0000313" key="4">
    <source>
        <dbReference type="Proteomes" id="UP000001593"/>
    </source>
</evidence>
<feature type="domain" description="Fibrinogen C-terminal" evidence="2">
    <location>
        <begin position="1"/>
        <end position="182"/>
    </location>
</feature>
<dbReference type="OMA" id="FNCAVAN"/>
<dbReference type="PANTHER" id="PTHR19143">
    <property type="entry name" value="FIBRINOGEN/TENASCIN/ANGIOPOEITIN"/>
    <property type="match status" value="1"/>
</dbReference>
<dbReference type="SMART" id="SM00186">
    <property type="entry name" value="FBG"/>
    <property type="match status" value="1"/>
</dbReference>
<dbReference type="PANTHER" id="PTHR19143:SF424">
    <property type="entry name" value="FIBRINOGEN C-TERMINAL DOMAIN-CONTAINING PROTEIN"/>
    <property type="match status" value="1"/>
</dbReference>
<gene>
    <name evidence="3" type="ORF">NEMVEDRAFT_v1g140550</name>
</gene>
<dbReference type="InterPro" id="IPR036056">
    <property type="entry name" value="Fibrinogen-like_C"/>
</dbReference>
<dbReference type="AlphaFoldDB" id="A7T0L1"/>
<accession>A7T0L1</accession>
<dbReference type="Gene3D" id="3.90.215.10">
    <property type="entry name" value="Gamma Fibrinogen, chain A, domain 1"/>
    <property type="match status" value="1"/>
</dbReference>
<organism evidence="3 4">
    <name type="scientific">Nematostella vectensis</name>
    <name type="common">Starlet sea anemone</name>
    <dbReference type="NCBI Taxonomy" id="45351"/>
    <lineage>
        <taxon>Eukaryota</taxon>
        <taxon>Metazoa</taxon>
        <taxon>Cnidaria</taxon>
        <taxon>Anthozoa</taxon>
        <taxon>Hexacorallia</taxon>
        <taxon>Actiniaria</taxon>
        <taxon>Edwardsiidae</taxon>
        <taxon>Nematostella</taxon>
    </lineage>
</organism>
<dbReference type="InterPro" id="IPR014716">
    <property type="entry name" value="Fibrinogen_a/b/g_C_1"/>
</dbReference>
<evidence type="ECO:0000259" key="2">
    <source>
        <dbReference type="PROSITE" id="PS51406"/>
    </source>
</evidence>
<name>A7T0L1_NEMVE</name>
<dbReference type="FunFam" id="3.90.215.10:FF:000001">
    <property type="entry name" value="Tenascin isoform 1"/>
    <property type="match status" value="1"/>
</dbReference>
<keyword evidence="1" id="KW-1015">Disulfide bond</keyword>
<dbReference type="PhylomeDB" id="A7T0L1"/>
<dbReference type="CDD" id="cd00087">
    <property type="entry name" value="FReD"/>
    <property type="match status" value="1"/>
</dbReference>
<reference evidence="3 4" key="1">
    <citation type="journal article" date="2007" name="Science">
        <title>Sea anemone genome reveals ancestral eumetazoan gene repertoire and genomic organization.</title>
        <authorList>
            <person name="Putnam N.H."/>
            <person name="Srivastava M."/>
            <person name="Hellsten U."/>
            <person name="Dirks B."/>
            <person name="Chapman J."/>
            <person name="Salamov A."/>
            <person name="Terry A."/>
            <person name="Shapiro H."/>
            <person name="Lindquist E."/>
            <person name="Kapitonov V.V."/>
            <person name="Jurka J."/>
            <person name="Genikhovich G."/>
            <person name="Grigoriev I.V."/>
            <person name="Lucas S.M."/>
            <person name="Steele R.E."/>
            <person name="Finnerty J.R."/>
            <person name="Technau U."/>
            <person name="Martindale M.Q."/>
            <person name="Rokhsar D.S."/>
        </authorList>
    </citation>
    <scope>NUCLEOTIDE SEQUENCE [LARGE SCALE GENOMIC DNA]</scope>
    <source>
        <strain evidence="4">CH2 X CH6</strain>
    </source>
</reference>
<dbReference type="PROSITE" id="PS51406">
    <property type="entry name" value="FIBRINOGEN_C_2"/>
    <property type="match status" value="1"/>
</dbReference>
<dbReference type="PROSITE" id="PS00514">
    <property type="entry name" value="FIBRINOGEN_C_1"/>
    <property type="match status" value="1"/>
</dbReference>
<proteinExistence type="predicted"/>
<dbReference type="eggNOG" id="KOG2579">
    <property type="taxonomic scope" value="Eukaryota"/>
</dbReference>
<dbReference type="KEGG" id="nve:5501293"/>
<dbReference type="Pfam" id="PF00147">
    <property type="entry name" value="Fibrinogen_C"/>
    <property type="match status" value="1"/>
</dbReference>
<sequence length="186" mass="21124">VYCDQTTDGGGWTVFQRRQDGSEDFYRGWADYKSGFGNLTGEFWLGLDKIFALTHQTENTLRVDLMDWANNTRFAEYEEFAVMGESDLYKLAVGDYTGNAGDSMTYSNGIAFSTKDRDNDPQSSKNCVVLHKGAWWYRNCHSANLNGMYHGGGSYANKVSWYVWLGHDYSLKRTEMKTRPAGFTTA</sequence>
<keyword evidence="4" id="KW-1185">Reference proteome</keyword>
<dbReference type="SUPFAM" id="SSF56496">
    <property type="entry name" value="Fibrinogen C-terminal domain-like"/>
    <property type="match status" value="1"/>
</dbReference>
<dbReference type="STRING" id="45351.A7T0L1"/>
<dbReference type="InterPro" id="IPR002181">
    <property type="entry name" value="Fibrinogen_a/b/g_C_dom"/>
</dbReference>
<dbReference type="InParanoid" id="A7T0L1"/>
<dbReference type="GO" id="GO:0005615">
    <property type="term" value="C:extracellular space"/>
    <property type="evidence" value="ECO:0000318"/>
    <property type="project" value="GO_Central"/>
</dbReference>
<feature type="non-terminal residue" evidence="3">
    <location>
        <position position="186"/>
    </location>
</feature>
<dbReference type="OrthoDB" id="6145874at2759"/>
<evidence type="ECO:0000256" key="1">
    <source>
        <dbReference type="ARBA" id="ARBA00023157"/>
    </source>
</evidence>
<dbReference type="InterPro" id="IPR020837">
    <property type="entry name" value="Fibrinogen_CS"/>
</dbReference>
<dbReference type="InterPro" id="IPR050373">
    <property type="entry name" value="Fibrinogen_C-term_domain"/>
</dbReference>
<dbReference type="HOGENOM" id="CLU_038628_6_2_1"/>